<protein>
    <recommendedName>
        <fullName evidence="3">HD domain protein</fullName>
    </recommendedName>
</protein>
<reference evidence="2" key="1">
    <citation type="submission" date="2016-01" db="EMBL/GenBank/DDBJ databases">
        <authorList>
            <person name="Mitreva M."/>
            <person name="Pepin K.H."/>
            <person name="Mihindukulasuriya K.A."/>
            <person name="Fulton R."/>
            <person name="Fronick C."/>
            <person name="O'Laughlin M."/>
            <person name="Miner T."/>
            <person name="Herter B."/>
            <person name="Rosa B.A."/>
            <person name="Cordes M."/>
            <person name="Tomlinson C."/>
            <person name="Wollam A."/>
            <person name="Palsikar V.B."/>
            <person name="Mardis E.R."/>
            <person name="Wilson R.K."/>
        </authorList>
    </citation>
    <scope>NUCLEOTIDE SEQUENCE [LARGE SCALE GENOMIC DNA]</scope>
    <source>
        <strain evidence="2">DNF00019</strain>
    </source>
</reference>
<organism evidence="1 2">
    <name type="scientific">Atopobium deltae</name>
    <dbReference type="NCBI Taxonomy" id="1393034"/>
    <lineage>
        <taxon>Bacteria</taxon>
        <taxon>Bacillati</taxon>
        <taxon>Actinomycetota</taxon>
        <taxon>Coriobacteriia</taxon>
        <taxon>Coriobacteriales</taxon>
        <taxon>Atopobiaceae</taxon>
        <taxon>Atopobium</taxon>
    </lineage>
</organism>
<dbReference type="Pfam" id="PF13328">
    <property type="entry name" value="HD_4"/>
    <property type="match status" value="1"/>
</dbReference>
<dbReference type="OrthoDB" id="9802385at2"/>
<dbReference type="PATRIC" id="fig|1393034.3.peg.1211"/>
<evidence type="ECO:0000313" key="2">
    <source>
        <dbReference type="Proteomes" id="UP000070675"/>
    </source>
</evidence>
<keyword evidence="2" id="KW-1185">Reference proteome</keyword>
<comment type="caution">
    <text evidence="1">The sequence shown here is derived from an EMBL/GenBank/DDBJ whole genome shotgun (WGS) entry which is preliminary data.</text>
</comment>
<name>A0A133XQQ9_9ACTN</name>
<evidence type="ECO:0008006" key="3">
    <source>
        <dbReference type="Google" id="ProtNLM"/>
    </source>
</evidence>
<dbReference type="STRING" id="1393034.HMPREF3192_01242"/>
<sequence>MLSQIELSLSIAIEAHKNQVDKAGMPYVEHPKRVSAACKTDTQKVAALLHDVLEDTSTTAQDLLAQGVDAHVVEIVQLLTRPQGVSYMNYIKALAKDPDARAIKMADLTDNMNLERLENVTKEDLQRTKKYQKAYRYLESLDEG</sequence>
<evidence type="ECO:0000313" key="1">
    <source>
        <dbReference type="EMBL" id="KXB33270.1"/>
    </source>
</evidence>
<dbReference type="InterPro" id="IPR052194">
    <property type="entry name" value="MESH1"/>
</dbReference>
<dbReference type="Proteomes" id="UP000070675">
    <property type="component" value="Unassembled WGS sequence"/>
</dbReference>
<dbReference type="Gene3D" id="1.10.3210.10">
    <property type="entry name" value="Hypothetical protein af1432"/>
    <property type="match status" value="1"/>
</dbReference>
<dbReference type="RefSeq" id="WP_066306212.1">
    <property type="nucleotide sequence ID" value="NZ_KQ959516.1"/>
</dbReference>
<accession>A0A133XQQ9</accession>
<gene>
    <name evidence="1" type="ORF">HMPREF3192_01242</name>
</gene>
<dbReference type="EMBL" id="LSCR01000040">
    <property type="protein sequence ID" value="KXB33270.1"/>
    <property type="molecule type" value="Genomic_DNA"/>
</dbReference>
<dbReference type="GO" id="GO:0008893">
    <property type="term" value="F:guanosine-3',5'-bis(diphosphate) 3'-diphosphatase activity"/>
    <property type="evidence" value="ECO:0007669"/>
    <property type="project" value="TreeGrafter"/>
</dbReference>
<proteinExistence type="predicted"/>
<dbReference type="SUPFAM" id="SSF109604">
    <property type="entry name" value="HD-domain/PDEase-like"/>
    <property type="match status" value="1"/>
</dbReference>
<dbReference type="PANTHER" id="PTHR46246:SF1">
    <property type="entry name" value="GUANOSINE-3',5'-BIS(DIPHOSPHATE) 3'-PYROPHOSPHOHYDROLASE MESH1"/>
    <property type="match status" value="1"/>
</dbReference>
<dbReference type="PANTHER" id="PTHR46246">
    <property type="entry name" value="GUANOSINE-3',5'-BIS(DIPHOSPHATE) 3'-PYROPHOSPHOHYDROLASE MESH1"/>
    <property type="match status" value="1"/>
</dbReference>
<dbReference type="AlphaFoldDB" id="A0A133XQQ9"/>